<evidence type="ECO:0000259" key="6">
    <source>
        <dbReference type="PROSITE" id="PS50835"/>
    </source>
</evidence>
<dbReference type="FunFam" id="3.30.500.10:FF:000001">
    <property type="entry name" value="H-2 class I histocompatibility antigen, alpha chain"/>
    <property type="match status" value="1"/>
</dbReference>
<dbReference type="InterPro" id="IPR011162">
    <property type="entry name" value="MHC_I/II-like_Ag-recog"/>
</dbReference>
<feature type="region of interest" description="Disordered" evidence="3">
    <location>
        <begin position="325"/>
        <end position="347"/>
    </location>
</feature>
<dbReference type="InterPro" id="IPR036179">
    <property type="entry name" value="Ig-like_dom_sf"/>
</dbReference>
<dbReference type="SUPFAM" id="SSF48726">
    <property type="entry name" value="Immunoglobulin"/>
    <property type="match status" value="1"/>
</dbReference>
<evidence type="ECO:0000256" key="3">
    <source>
        <dbReference type="SAM" id="MobiDB-lite"/>
    </source>
</evidence>
<dbReference type="InterPro" id="IPR007110">
    <property type="entry name" value="Ig-like_dom"/>
</dbReference>
<feature type="domain" description="Ig-like" evidence="6">
    <location>
        <begin position="197"/>
        <end position="271"/>
    </location>
</feature>
<dbReference type="InterPro" id="IPR037055">
    <property type="entry name" value="MHC_I-like_Ag-recog_sf"/>
</dbReference>
<dbReference type="Pfam" id="PF07654">
    <property type="entry name" value="C1-set"/>
    <property type="match status" value="1"/>
</dbReference>
<protein>
    <submittedName>
        <fullName evidence="7">MHC class I antigen</fullName>
    </submittedName>
</protein>
<evidence type="ECO:0000256" key="2">
    <source>
        <dbReference type="RuleBase" id="RU004439"/>
    </source>
</evidence>
<dbReference type="SUPFAM" id="SSF54452">
    <property type="entry name" value="MHC antigen-recognition domain"/>
    <property type="match status" value="1"/>
</dbReference>
<evidence type="ECO:0000256" key="5">
    <source>
        <dbReference type="SAM" id="SignalP"/>
    </source>
</evidence>
<dbReference type="PRINTS" id="PR01638">
    <property type="entry name" value="MHCCLASSI"/>
</dbReference>
<dbReference type="InterPro" id="IPR001039">
    <property type="entry name" value="MHC_I_a_a1/a2"/>
</dbReference>
<accession>M9T8M2</accession>
<keyword evidence="4" id="KW-0472">Membrane</keyword>
<dbReference type="Gene3D" id="3.30.500.10">
    <property type="entry name" value="MHC class I-like antigen recognition-like"/>
    <property type="match status" value="1"/>
</dbReference>
<feature type="signal peptide" evidence="5">
    <location>
        <begin position="1"/>
        <end position="16"/>
    </location>
</feature>
<evidence type="ECO:0000256" key="4">
    <source>
        <dbReference type="SAM" id="Phobius"/>
    </source>
</evidence>
<dbReference type="GO" id="GO:0009897">
    <property type="term" value="C:external side of plasma membrane"/>
    <property type="evidence" value="ECO:0007669"/>
    <property type="project" value="TreeGrafter"/>
</dbReference>
<dbReference type="InterPro" id="IPR013783">
    <property type="entry name" value="Ig-like_fold"/>
</dbReference>
<dbReference type="Pfam" id="PF00129">
    <property type="entry name" value="MHC_I"/>
    <property type="match status" value="1"/>
</dbReference>
<sequence length="347" mass="38701">MLHLLLLALLCGGVSAGSHSLRYFYTGVTPESGVPEFMTAGFVDEEQITYYSSVVGRDKPRQQWMAESQGPDYWEQQTQILQGHEQTFKSNIQIAMKRTNQTGGIHTFQRMYGCEILDDGTTTGFDQFGWDGSDFISFKKDEMVWVTPVPWGQITKAKWDRDMAWNQGNKGYLEQICIEWLKKYVKAGESNLKPNPPEVSFTASKDGRRLSCVATGFYPQSIDVTILRDGRTLEETHSQGILPNHENTYQQTRTVMVEPTDQAKLSCRVEHRGLLEPLVLFLDSKSNSTPIWIIAVIVVLVILVSVIIAVGVAYKKKAGCFSAGNKGYNPTKTSDKGESSSNSSATA</sequence>
<dbReference type="InterPro" id="IPR050208">
    <property type="entry name" value="MHC_class-I_related"/>
</dbReference>
<dbReference type="PANTHER" id="PTHR16675:SF193">
    <property type="entry name" value="LOC571647 PROTEIN-RELATED"/>
    <property type="match status" value="1"/>
</dbReference>
<dbReference type="SMART" id="SM00407">
    <property type="entry name" value="IGc1"/>
    <property type="match status" value="1"/>
</dbReference>
<dbReference type="PROSITE" id="PS50835">
    <property type="entry name" value="IG_LIKE"/>
    <property type="match status" value="1"/>
</dbReference>
<dbReference type="InterPro" id="IPR003597">
    <property type="entry name" value="Ig_C1-set"/>
</dbReference>
<keyword evidence="4" id="KW-1133">Transmembrane helix</keyword>
<proteinExistence type="evidence at transcript level"/>
<evidence type="ECO:0000313" key="7">
    <source>
        <dbReference type="EMBL" id="AGJ01148.1"/>
    </source>
</evidence>
<keyword evidence="5" id="KW-0732">Signal</keyword>
<comment type="similarity">
    <text evidence="2">Belongs to the MHC class I family.</text>
</comment>
<keyword evidence="1" id="KW-0325">Glycoprotein</keyword>
<dbReference type="EMBL" id="KC469286">
    <property type="protein sequence ID" value="AGJ01148.1"/>
    <property type="molecule type" value="mRNA"/>
</dbReference>
<dbReference type="PANTHER" id="PTHR16675">
    <property type="entry name" value="MHC CLASS I-RELATED"/>
    <property type="match status" value="1"/>
</dbReference>
<dbReference type="GO" id="GO:0005615">
    <property type="term" value="C:extracellular space"/>
    <property type="evidence" value="ECO:0007669"/>
    <property type="project" value="TreeGrafter"/>
</dbReference>
<name>M9T8M2_9CHON</name>
<feature type="chain" id="PRO_5004103537" evidence="5">
    <location>
        <begin position="17"/>
        <end position="347"/>
    </location>
</feature>
<feature type="transmembrane region" description="Helical" evidence="4">
    <location>
        <begin position="291"/>
        <end position="314"/>
    </location>
</feature>
<dbReference type="GO" id="GO:0006955">
    <property type="term" value="P:immune response"/>
    <property type="evidence" value="ECO:0007669"/>
    <property type="project" value="TreeGrafter"/>
</dbReference>
<dbReference type="AlphaFoldDB" id="M9T8M2"/>
<dbReference type="InterPro" id="IPR011161">
    <property type="entry name" value="MHC_I-like_Ag-recog"/>
</dbReference>
<evidence type="ECO:0000256" key="1">
    <source>
        <dbReference type="ARBA" id="ARBA00023180"/>
    </source>
</evidence>
<dbReference type="Gene3D" id="2.60.40.10">
    <property type="entry name" value="Immunoglobulins"/>
    <property type="match status" value="1"/>
</dbReference>
<organism evidence="7">
    <name type="scientific">Pseudobatos productus</name>
    <name type="common">shovelnose guitarfish</name>
    <dbReference type="NCBI Taxonomy" id="170824"/>
    <lineage>
        <taxon>Eukaryota</taxon>
        <taxon>Metazoa</taxon>
        <taxon>Chordata</taxon>
        <taxon>Craniata</taxon>
        <taxon>Vertebrata</taxon>
        <taxon>Chondrichthyes</taxon>
        <taxon>Elasmobranchii</taxon>
        <taxon>Batoidea</taxon>
        <taxon>Rhinopristiformes</taxon>
        <taxon>Rhinobatidae</taxon>
        <taxon>Pseudobatos</taxon>
    </lineage>
</organism>
<reference evidence="7" key="2">
    <citation type="submission" date="2013-01" db="EMBL/GenBank/DDBJ databases">
        <title>Shark MHC genes.</title>
        <authorList>
            <person name="Bartl S."/>
        </authorList>
    </citation>
    <scope>NUCLEOTIDE SEQUENCE</scope>
</reference>
<reference evidence="7" key="1">
    <citation type="thesis" date="1999" institute="Department of Biological Sciences" country="University of North Carolina at Wilmington, Wilmington, NC, USA">
        <title>Isolation and Characterization of Major Histocompatibility Complex Class I Genes in the Shovelnose Guitarfish, Rhinobatos productus, and the Spotted Ratfish, Hydrolagus colliei.</title>
        <authorList>
            <person name="Mochon E."/>
        </authorList>
    </citation>
    <scope>NUCLEOTIDE SEQUENCE</scope>
</reference>
<keyword evidence="4" id="KW-0812">Transmembrane</keyword>